<name>A0A165NQC8_EXIGL</name>
<accession>A0A165NQC8</accession>
<dbReference type="EMBL" id="KV425896">
    <property type="protein sequence ID" value="KZW01069.1"/>
    <property type="molecule type" value="Genomic_DNA"/>
</dbReference>
<keyword evidence="2" id="KW-1185">Reference proteome</keyword>
<protein>
    <recommendedName>
        <fullName evidence="3">F-box domain-containing protein</fullName>
    </recommendedName>
</protein>
<sequence length="478" mass="53456">MRISIPWSSAPTSSRGGFGLLPIELVNKILDLAEWPLSLHALSLVSRGFNSHVAPRLYSILPIAWAQADRSSALLQVLQADADKAGFVQTLILCRRVNYKDPSSRAGWTPRSVVFPLATASLERLANLLADVLPLLRGIRDVTFIEAHPRLLVSGRWAISYTVGERAKRAVGLGSLLRRSLDDFLTTQLTEGAIWNALDRAGARIEYLTCPLLTIMSPRQSLRYLRTLHINGCGGPSLTDGVMAWTRAFVDMSELRTLIITDCSDTEFVFSGLLTIRAPSLTTLILHHVVFRHVGLFRDLSDFLRDNSQTLETLCVNLPPLLGPGVYSRALAFLLDDEASCRRLRRLRIFNPREWRCVRCSVRPDITPHRCAGAQPRGQEFTEAILNFIVRRTRIVDVALTGLGCDAQTLSTVDRILERRDVERLLFLGADGMEIRRGWDDELLPSWGVVSDEWVWNVFLTDGTDVDCDKPRAVAPPR</sequence>
<reference evidence="1 2" key="1">
    <citation type="journal article" date="2016" name="Mol. Biol. Evol.">
        <title>Comparative Genomics of Early-Diverging Mushroom-Forming Fungi Provides Insights into the Origins of Lignocellulose Decay Capabilities.</title>
        <authorList>
            <person name="Nagy L.G."/>
            <person name="Riley R."/>
            <person name="Tritt A."/>
            <person name="Adam C."/>
            <person name="Daum C."/>
            <person name="Floudas D."/>
            <person name="Sun H."/>
            <person name="Yadav J.S."/>
            <person name="Pangilinan J."/>
            <person name="Larsson K.H."/>
            <person name="Matsuura K."/>
            <person name="Barry K."/>
            <person name="Labutti K."/>
            <person name="Kuo R."/>
            <person name="Ohm R.A."/>
            <person name="Bhattacharya S.S."/>
            <person name="Shirouzu T."/>
            <person name="Yoshinaga Y."/>
            <person name="Martin F.M."/>
            <person name="Grigoriev I.V."/>
            <person name="Hibbett D.S."/>
        </authorList>
    </citation>
    <scope>NUCLEOTIDE SEQUENCE [LARGE SCALE GENOMIC DNA]</scope>
    <source>
        <strain evidence="1 2">HHB12029</strain>
    </source>
</reference>
<dbReference type="SUPFAM" id="SSF52047">
    <property type="entry name" value="RNI-like"/>
    <property type="match status" value="1"/>
</dbReference>
<evidence type="ECO:0000313" key="1">
    <source>
        <dbReference type="EMBL" id="KZW01069.1"/>
    </source>
</evidence>
<evidence type="ECO:0008006" key="3">
    <source>
        <dbReference type="Google" id="ProtNLM"/>
    </source>
</evidence>
<gene>
    <name evidence="1" type="ORF">EXIGLDRAFT_761081</name>
</gene>
<dbReference type="InterPro" id="IPR032675">
    <property type="entry name" value="LRR_dom_sf"/>
</dbReference>
<dbReference type="Gene3D" id="3.80.10.10">
    <property type="entry name" value="Ribonuclease Inhibitor"/>
    <property type="match status" value="1"/>
</dbReference>
<dbReference type="AlphaFoldDB" id="A0A165NQC8"/>
<proteinExistence type="predicted"/>
<dbReference type="Proteomes" id="UP000077266">
    <property type="component" value="Unassembled WGS sequence"/>
</dbReference>
<dbReference type="InParanoid" id="A0A165NQC8"/>
<evidence type="ECO:0000313" key="2">
    <source>
        <dbReference type="Proteomes" id="UP000077266"/>
    </source>
</evidence>
<organism evidence="1 2">
    <name type="scientific">Exidia glandulosa HHB12029</name>
    <dbReference type="NCBI Taxonomy" id="1314781"/>
    <lineage>
        <taxon>Eukaryota</taxon>
        <taxon>Fungi</taxon>
        <taxon>Dikarya</taxon>
        <taxon>Basidiomycota</taxon>
        <taxon>Agaricomycotina</taxon>
        <taxon>Agaricomycetes</taxon>
        <taxon>Auriculariales</taxon>
        <taxon>Exidiaceae</taxon>
        <taxon>Exidia</taxon>
    </lineage>
</organism>